<dbReference type="Proteomes" id="UP001139319">
    <property type="component" value="Unassembled WGS sequence"/>
</dbReference>
<keyword evidence="1" id="KW-0732">Signal</keyword>
<dbReference type="PANTHER" id="PTHR37834">
    <property type="entry name" value="GDSL-LIKE LIPASE/ACYLHYDROLASE DOMAIN PROTEIN (AFU_ORTHOLOGUE AFUA_2G00620)"/>
    <property type="match status" value="1"/>
</dbReference>
<dbReference type="InterPro" id="IPR013830">
    <property type="entry name" value="SGNH_hydro"/>
</dbReference>
<evidence type="ECO:0000256" key="1">
    <source>
        <dbReference type="SAM" id="SignalP"/>
    </source>
</evidence>
<dbReference type="SUPFAM" id="SSF52266">
    <property type="entry name" value="SGNH hydrolase"/>
    <property type="match status" value="1"/>
</dbReference>
<accession>A0A9X2I5N6</accession>
<feature type="signal peptide" evidence="1">
    <location>
        <begin position="1"/>
        <end position="23"/>
    </location>
</feature>
<feature type="domain" description="SGNH hydrolase-type esterase" evidence="2">
    <location>
        <begin position="156"/>
        <end position="321"/>
    </location>
</feature>
<feature type="chain" id="PRO_5040888828" evidence="1">
    <location>
        <begin position="24"/>
        <end position="361"/>
    </location>
</feature>
<dbReference type="Gene3D" id="2.60.120.260">
    <property type="entry name" value="Galactose-binding domain-like"/>
    <property type="match status" value="1"/>
</dbReference>
<dbReference type="Pfam" id="PF13472">
    <property type="entry name" value="Lipase_GDSL_2"/>
    <property type="match status" value="1"/>
</dbReference>
<organism evidence="4 5">
    <name type="scientific">Gilvimarinus xylanilyticus</name>
    <dbReference type="NCBI Taxonomy" id="2944139"/>
    <lineage>
        <taxon>Bacteria</taxon>
        <taxon>Pseudomonadati</taxon>
        <taxon>Pseudomonadota</taxon>
        <taxon>Gammaproteobacteria</taxon>
        <taxon>Cellvibrionales</taxon>
        <taxon>Cellvibrionaceae</taxon>
        <taxon>Gilvimarinus</taxon>
    </lineage>
</organism>
<dbReference type="RefSeq" id="WP_253969079.1">
    <property type="nucleotide sequence ID" value="NZ_JAMFTH010000007.1"/>
</dbReference>
<dbReference type="PANTHER" id="PTHR37834:SF2">
    <property type="entry name" value="ESTERASE, SGNH HYDROLASE-TYPE"/>
    <property type="match status" value="1"/>
</dbReference>
<dbReference type="GO" id="GO:0016788">
    <property type="term" value="F:hydrolase activity, acting on ester bonds"/>
    <property type="evidence" value="ECO:0007669"/>
    <property type="project" value="UniProtKB-ARBA"/>
</dbReference>
<dbReference type="Pfam" id="PF17996">
    <property type="entry name" value="CE2_N"/>
    <property type="match status" value="1"/>
</dbReference>
<keyword evidence="5" id="KW-1185">Reference proteome</keyword>
<evidence type="ECO:0000259" key="3">
    <source>
        <dbReference type="Pfam" id="PF17996"/>
    </source>
</evidence>
<reference evidence="4" key="1">
    <citation type="submission" date="2022-05" db="EMBL/GenBank/DDBJ databases">
        <authorList>
            <person name="Sun H.-N."/>
        </authorList>
    </citation>
    <scope>NUCLEOTIDE SEQUENCE</scope>
    <source>
        <strain evidence="4">HB14</strain>
    </source>
</reference>
<dbReference type="Gene3D" id="3.40.50.1110">
    <property type="entry name" value="SGNH hydrolase"/>
    <property type="match status" value="1"/>
</dbReference>
<dbReference type="InterPro" id="IPR040794">
    <property type="entry name" value="CE2_N"/>
</dbReference>
<gene>
    <name evidence="4" type="ORF">M6D89_15865</name>
</gene>
<evidence type="ECO:0000259" key="2">
    <source>
        <dbReference type="Pfam" id="PF13472"/>
    </source>
</evidence>
<feature type="domain" description="Carbohydrate esterase 2 N-terminal" evidence="3">
    <location>
        <begin position="37"/>
        <end position="146"/>
    </location>
</feature>
<name>A0A9X2I5N6_9GAMM</name>
<dbReference type="AlphaFoldDB" id="A0A9X2I5N6"/>
<dbReference type="InterPro" id="IPR052762">
    <property type="entry name" value="PCW_deacetylase/CE"/>
</dbReference>
<dbReference type="EMBL" id="JAMFTH010000007">
    <property type="protein sequence ID" value="MCP8900785.1"/>
    <property type="molecule type" value="Genomic_DNA"/>
</dbReference>
<evidence type="ECO:0000313" key="5">
    <source>
        <dbReference type="Proteomes" id="UP001139319"/>
    </source>
</evidence>
<evidence type="ECO:0000313" key="4">
    <source>
        <dbReference type="EMBL" id="MCP8900785.1"/>
    </source>
</evidence>
<proteinExistence type="predicted"/>
<reference evidence="4" key="2">
    <citation type="submission" date="2023-01" db="EMBL/GenBank/DDBJ databases">
        <title>Gilvimarinus xylanilyticus HB14 isolated from Caulerpa lentillifera aquaculture base in Hainan, China.</title>
        <authorList>
            <person name="Zhang Y.-J."/>
        </authorList>
    </citation>
    <scope>NUCLEOTIDE SEQUENCE</scope>
    <source>
        <strain evidence="4">HB14</strain>
    </source>
</reference>
<sequence length="361" mass="40194">MKYVSARLLVVVFAFCGAWGASAQTLITPDQTQHFSYQGRIDFSDPAAPVLSWPATRIDMRFEGTEIAVLLDDNTGNNFYSAYIDRDWSHPILLDLLPGKHRYGVADNLPAGEHQLTLVKRTEGEEGLTRFGGVDLGEGAKALPAPELPERRMEIYGDSITSGMGVMAPLTAGDGDLADKNAFMSYGAITARALGADYRAISQSGIGVMISWFDFIMPDFYDQLTADGDNDSQWDFSQWAPQVVVVNLMQNDSWLVEDRLDPVPTEAERIAAYVDFLQSIHSRYPNALMVAALGSMDATKEGSPWPEYIEKAVQQMREQYPDGRFETVFFPFTGYGQHPRVVHNRANAELLTALIKEKMDW</sequence>
<protein>
    <submittedName>
        <fullName evidence="4">GDSL-type esterase/lipase family protein</fullName>
    </submittedName>
</protein>
<dbReference type="InterPro" id="IPR036514">
    <property type="entry name" value="SGNH_hydro_sf"/>
</dbReference>
<comment type="caution">
    <text evidence="4">The sequence shown here is derived from an EMBL/GenBank/DDBJ whole genome shotgun (WGS) entry which is preliminary data.</text>
</comment>